<protein>
    <submittedName>
        <fullName evidence="1">Uncharacterized protein</fullName>
    </submittedName>
</protein>
<sequence>MKELQLLKFVDAADDGVVLVILRCLGTTALVRLASTSAFISSRLEDGRPTVLHRYVSELLAFACGAPALEKGSLPSAAPLRALCAAGNGNGHCEVLALALHLANSPSEGVARMFLDAMFRWELRQRRPGRQESQAWQAVEILLTALLDVTTDVGCKLVHITAEAVRQAERDLDALIEAQAEALLSYGQGYEATARQRSAAEFIRHRALGGVQTSGGGDAKKSDFAMNDLDAAIESLDQTIRGYDQEGYTLVCPRLVGFRCMRRMDLPYEHWWVRLDGPVISRPVTRAALRT</sequence>
<proteinExistence type="predicted"/>
<dbReference type="Proteomes" id="UP001642484">
    <property type="component" value="Unassembled WGS sequence"/>
</dbReference>
<dbReference type="EMBL" id="CAXAMN010013780">
    <property type="protein sequence ID" value="CAK9041719.1"/>
    <property type="molecule type" value="Genomic_DNA"/>
</dbReference>
<organism evidence="1 2">
    <name type="scientific">Durusdinium trenchii</name>
    <dbReference type="NCBI Taxonomy" id="1381693"/>
    <lineage>
        <taxon>Eukaryota</taxon>
        <taxon>Sar</taxon>
        <taxon>Alveolata</taxon>
        <taxon>Dinophyceae</taxon>
        <taxon>Suessiales</taxon>
        <taxon>Symbiodiniaceae</taxon>
        <taxon>Durusdinium</taxon>
    </lineage>
</organism>
<reference evidence="1 2" key="1">
    <citation type="submission" date="2024-02" db="EMBL/GenBank/DDBJ databases">
        <authorList>
            <person name="Chen Y."/>
            <person name="Shah S."/>
            <person name="Dougan E. K."/>
            <person name="Thang M."/>
            <person name="Chan C."/>
        </authorList>
    </citation>
    <scope>NUCLEOTIDE SEQUENCE [LARGE SCALE GENOMIC DNA]</scope>
</reference>
<evidence type="ECO:0000313" key="2">
    <source>
        <dbReference type="Proteomes" id="UP001642484"/>
    </source>
</evidence>
<gene>
    <name evidence="1" type="ORF">CCMP2556_LOCUS22327</name>
</gene>
<keyword evidence="2" id="KW-1185">Reference proteome</keyword>
<comment type="caution">
    <text evidence="1">The sequence shown here is derived from an EMBL/GenBank/DDBJ whole genome shotgun (WGS) entry which is preliminary data.</text>
</comment>
<name>A0ABP0LTA9_9DINO</name>
<evidence type="ECO:0000313" key="1">
    <source>
        <dbReference type="EMBL" id="CAK9041719.1"/>
    </source>
</evidence>
<accession>A0ABP0LTA9</accession>